<dbReference type="Gene3D" id="3.10.580.10">
    <property type="entry name" value="CBS-domain"/>
    <property type="match status" value="1"/>
</dbReference>
<dbReference type="SMART" id="SM00116">
    <property type="entry name" value="CBS"/>
    <property type="match status" value="2"/>
</dbReference>
<evidence type="ECO:0000256" key="2">
    <source>
        <dbReference type="PROSITE-ProRule" id="PRU00703"/>
    </source>
</evidence>
<dbReference type="PANTHER" id="PTHR43080:SF2">
    <property type="entry name" value="CBS DOMAIN-CONTAINING PROTEIN"/>
    <property type="match status" value="1"/>
</dbReference>
<feature type="domain" description="CBS" evidence="3">
    <location>
        <begin position="8"/>
        <end position="64"/>
    </location>
</feature>
<dbReference type="InterPro" id="IPR051257">
    <property type="entry name" value="Diverse_CBS-Domain"/>
</dbReference>
<name>A0ABY6AEB9_9GAMM</name>
<dbReference type="Proteomes" id="UP001065322">
    <property type="component" value="Chromosome"/>
</dbReference>
<evidence type="ECO:0000259" key="3">
    <source>
        <dbReference type="PROSITE" id="PS51371"/>
    </source>
</evidence>
<dbReference type="PANTHER" id="PTHR43080">
    <property type="entry name" value="CBS DOMAIN-CONTAINING PROTEIN CBSX3, MITOCHONDRIAL"/>
    <property type="match status" value="1"/>
</dbReference>
<gene>
    <name evidence="4" type="ORF">HUF19_15815</name>
</gene>
<organism evidence="4 5">
    <name type="scientific">Thalassolituus hydrocarboniclasticus</name>
    <dbReference type="NCBI Taxonomy" id="2742796"/>
    <lineage>
        <taxon>Bacteria</taxon>
        <taxon>Pseudomonadati</taxon>
        <taxon>Pseudomonadota</taxon>
        <taxon>Gammaproteobacteria</taxon>
        <taxon>Oceanospirillales</taxon>
        <taxon>Oceanospirillaceae</taxon>
        <taxon>Thalassolituus</taxon>
    </lineage>
</organism>
<dbReference type="RefSeq" id="WP_260997539.1">
    <property type="nucleotide sequence ID" value="NZ_CP054475.1"/>
</dbReference>
<reference evidence="5" key="1">
    <citation type="submission" date="2020-06" db="EMBL/GenBank/DDBJ databases">
        <title>Thalassolituus marinus alknpb1M-1, a hydrocarbon-degrading bacterium isolated from the deep-sea overlying water using an in-situ strategy from the South China Sea basin.</title>
        <authorList>
            <person name="Dong C."/>
            <person name="Chen Y."/>
            <person name="Shao Z."/>
        </authorList>
    </citation>
    <scope>NUCLEOTIDE SEQUENCE [LARGE SCALE GENOMIC DNA]</scope>
    <source>
        <strain evidence="5">alknpb1M-1</strain>
    </source>
</reference>
<dbReference type="EMBL" id="CP054475">
    <property type="protein sequence ID" value="UXD88814.1"/>
    <property type="molecule type" value="Genomic_DNA"/>
</dbReference>
<protein>
    <submittedName>
        <fullName evidence="4">CBS domain-containing protein</fullName>
    </submittedName>
</protein>
<evidence type="ECO:0000313" key="4">
    <source>
        <dbReference type="EMBL" id="UXD88814.1"/>
    </source>
</evidence>
<dbReference type="InterPro" id="IPR046342">
    <property type="entry name" value="CBS_dom_sf"/>
</dbReference>
<sequence>MKLVSDLMTRELLTHLPDDTLQDAEQTMARHKIRHIPVVDNEGKVFGLLSQKEFLTEAFRITDKFGAHNLQTYLAQTKLSSCINTEVQTIAADMPLAAAGQQLRSSRQGCLLVTDSENHLIGLLSSKDFVRLAIELLEQA</sequence>
<dbReference type="Pfam" id="PF00571">
    <property type="entry name" value="CBS"/>
    <property type="match status" value="2"/>
</dbReference>
<evidence type="ECO:0000313" key="5">
    <source>
        <dbReference type="Proteomes" id="UP001065322"/>
    </source>
</evidence>
<evidence type="ECO:0000256" key="1">
    <source>
        <dbReference type="ARBA" id="ARBA00023122"/>
    </source>
</evidence>
<dbReference type="PROSITE" id="PS51371">
    <property type="entry name" value="CBS"/>
    <property type="match status" value="2"/>
</dbReference>
<feature type="domain" description="CBS" evidence="3">
    <location>
        <begin position="83"/>
        <end position="139"/>
    </location>
</feature>
<keyword evidence="1 2" id="KW-0129">CBS domain</keyword>
<dbReference type="SUPFAM" id="SSF54631">
    <property type="entry name" value="CBS-domain pair"/>
    <property type="match status" value="1"/>
</dbReference>
<accession>A0ABY6AEB9</accession>
<keyword evidence="5" id="KW-1185">Reference proteome</keyword>
<proteinExistence type="predicted"/>
<dbReference type="InterPro" id="IPR000644">
    <property type="entry name" value="CBS_dom"/>
</dbReference>